<gene>
    <name evidence="2" type="ORF">LCDPAC02_01820</name>
</gene>
<reference evidence="2" key="1">
    <citation type="journal article" date="2019" name="MBio">
        <title>Virus Genomes from Deep Sea Sediments Expand the Ocean Megavirome and Support Independent Origins of Viral Gigantism.</title>
        <authorList>
            <person name="Backstrom D."/>
            <person name="Yutin N."/>
            <person name="Jorgensen S.L."/>
            <person name="Dharamshi J."/>
            <person name="Homa F."/>
            <person name="Zaremba-Niedwiedzka K."/>
            <person name="Spang A."/>
            <person name="Wolf Y.I."/>
            <person name="Koonin E.V."/>
            <person name="Ettema T.J."/>
        </authorList>
    </citation>
    <scope>NUCLEOTIDE SEQUENCE</scope>
</reference>
<dbReference type="GO" id="GO:0004672">
    <property type="term" value="F:protein kinase activity"/>
    <property type="evidence" value="ECO:0007669"/>
    <property type="project" value="InterPro"/>
</dbReference>
<feature type="domain" description="Protein kinase" evidence="1">
    <location>
        <begin position="44"/>
        <end position="399"/>
    </location>
</feature>
<proteinExistence type="predicted"/>
<dbReference type="PROSITE" id="PS50011">
    <property type="entry name" value="PROTEIN_KINASE_DOM"/>
    <property type="match status" value="1"/>
</dbReference>
<dbReference type="InterPro" id="IPR000719">
    <property type="entry name" value="Prot_kinase_dom"/>
</dbReference>
<accession>A0A481YNT1</accession>
<sequence>MNFENFFIKDRKNLKVIDIKDEEEYNNLYILYDHYINEDFIISDKDIEYEGRFDYGCSNKYWNYVLTRVYSVNNILKVKIFSFQKESHLVKKAYKTFGKYKIIGFPLFVKQFLEDEIEQYASKREYSIGKILNTLKEKNIYNFLHTVMLSKKTKFNYLIIENRDEDTLKRIIKSNKKKYWSDEKNKKVKNIYYKIDPKIIQDAITQIFFLLHSNPIKNIKFYHNDLHPGNIRLIKLDNTTYINYDIGNTRYKIESNYLVKISDFGESSVNVKNIQDEGNIQIGEKENDDFLFFLLSFLLEYSKHRNLQEIENYIQILELYFEDFDFVEYYNIIHDASQDITVEQYTKGKRIRNKDVYLKDINNKFKLSKTPTFKDIYDFLFIVMFNITDKKHNILCFDY</sequence>
<evidence type="ECO:0000259" key="1">
    <source>
        <dbReference type="PROSITE" id="PS50011"/>
    </source>
</evidence>
<evidence type="ECO:0000313" key="2">
    <source>
        <dbReference type="EMBL" id="QBK84983.1"/>
    </source>
</evidence>
<dbReference type="SUPFAM" id="SSF56112">
    <property type="entry name" value="Protein kinase-like (PK-like)"/>
    <property type="match status" value="1"/>
</dbReference>
<name>A0A481YNT1_9VIRU</name>
<protein>
    <recommendedName>
        <fullName evidence="1">Protein kinase domain-containing protein</fullName>
    </recommendedName>
</protein>
<organism evidence="2">
    <name type="scientific">Pithovirus LCDPAC02</name>
    <dbReference type="NCBI Taxonomy" id="2506601"/>
    <lineage>
        <taxon>Viruses</taxon>
        <taxon>Pithoviruses</taxon>
    </lineage>
</organism>
<dbReference type="GO" id="GO:0005524">
    <property type="term" value="F:ATP binding"/>
    <property type="evidence" value="ECO:0007669"/>
    <property type="project" value="InterPro"/>
</dbReference>
<dbReference type="EMBL" id="MK500301">
    <property type="protein sequence ID" value="QBK84983.1"/>
    <property type="molecule type" value="Genomic_DNA"/>
</dbReference>
<dbReference type="InterPro" id="IPR011009">
    <property type="entry name" value="Kinase-like_dom_sf"/>
</dbReference>
<dbReference type="Gene3D" id="1.10.510.10">
    <property type="entry name" value="Transferase(Phosphotransferase) domain 1"/>
    <property type="match status" value="1"/>
</dbReference>